<dbReference type="AlphaFoldDB" id="A0AAF0ISN4"/>
<evidence type="ECO:0000256" key="1">
    <source>
        <dbReference type="ARBA" id="ARBA00022801"/>
    </source>
</evidence>
<dbReference type="InterPro" id="IPR010530">
    <property type="entry name" value="B12D"/>
</dbReference>
<gene>
    <name evidence="2" type="ORF">MBRA1_001778</name>
</gene>
<organism evidence="2 3">
    <name type="scientific">Malassezia brasiliensis</name>
    <dbReference type="NCBI Taxonomy" id="1821822"/>
    <lineage>
        <taxon>Eukaryota</taxon>
        <taxon>Fungi</taxon>
        <taxon>Dikarya</taxon>
        <taxon>Basidiomycota</taxon>
        <taxon>Ustilaginomycotina</taxon>
        <taxon>Malasseziomycetes</taxon>
        <taxon>Malasseziales</taxon>
        <taxon>Malasseziaceae</taxon>
        <taxon>Malassezia</taxon>
    </lineage>
</organism>
<dbReference type="Proteomes" id="UP001216638">
    <property type="component" value="Chromosome 2"/>
</dbReference>
<accession>A0AAF0ISN4</accession>
<dbReference type="EMBL" id="CP119952">
    <property type="protein sequence ID" value="WFC95133.1"/>
    <property type="molecule type" value="Genomic_DNA"/>
</dbReference>
<keyword evidence="3" id="KW-1185">Reference proteome</keyword>
<dbReference type="Pfam" id="PF06522">
    <property type="entry name" value="B12D"/>
    <property type="match status" value="1"/>
</dbReference>
<proteinExistence type="predicted"/>
<dbReference type="InterPro" id="IPR000560">
    <property type="entry name" value="His_Pase_clade-2"/>
</dbReference>
<name>A0AAF0ISN4_9BASI</name>
<dbReference type="GO" id="GO:0003993">
    <property type="term" value="F:acid phosphatase activity"/>
    <property type="evidence" value="ECO:0007669"/>
    <property type="project" value="TreeGrafter"/>
</dbReference>
<dbReference type="PANTHER" id="PTHR20963:SF42">
    <property type="entry name" value="PHOSPHOGLYCERATE MUTASE-LIKE PROTEIN"/>
    <property type="match status" value="1"/>
</dbReference>
<dbReference type="CDD" id="cd07061">
    <property type="entry name" value="HP_HAP_like"/>
    <property type="match status" value="3"/>
</dbReference>
<evidence type="ECO:0000313" key="2">
    <source>
        <dbReference type="EMBL" id="WFC95133.1"/>
    </source>
</evidence>
<dbReference type="Pfam" id="PF00328">
    <property type="entry name" value="His_Phos_2"/>
    <property type="match status" value="3"/>
</dbReference>
<sequence length="1259" mass="142414">MELAILRAEAAVENTNLEGKLKASGDLEFLMHWNYSLGTEVLTHVGAQELFDSGVKHYYQYAKLLENLTEHKPVIRTTSQSRMLDSARYWTLGFFGWDAPSKMNLEVITEDKTQNNTLAPNCASSNTTKVVKWWEKEYTVAIADRLNAMVEGIKIEPSDVYYMQTLCGYETVSLGYSHFCNIFTKEEWQQHEYDVDLQFMSGSGLMSPNAKATGIGYVLEFLDRVTKQKFHGPQTTQNSTLDKQDAYYPIDQPLYADFTHDTVITSILAAFNFTQVLQVLDPTNPDANRTYRASRVTPFGARLVFEVLDCNENQSSTQYIRAKLNEAVFMNNWNFSLGQALLVPQGAQESFDAGVQAYYAYAKLLENTTQKPVIRTTTSSRVLDSARYWALGFFGWDAFSKVDFQVLPEANNQNNTLEPKYSCPNGKKFSFGDDLRKDWQKVYLQEPLDRLQQNIEGLNLTIEDVANIISLCPYEVSGQGYSNFCSLFTKRDWENYEYEHDLKFQGNNGFMNPIGKAMGIGYVNEFLERITKGNFKAPQTTQNATLDNDPTKFPLNQSLYVDFTHDSVMVSILTAFNFTQFSKPLSSSGIVNDRNFRASAVVPFGARFLFEILECDESQTPNDYIRVKINDAILPLDEGQGCKKQPDGLCKLDDFVNYARNNANEAAQFGLACYGQNGTDFNVTACAFKMVSALSLIPFVYIAVASAQSATPTNWNNVTGTSSEAFPTDVGFLGKMAYGKTPFLAQDDKINSTKSTGNYGIETRELPLNGEKDNATSADIFRNLGTTSIYHPADDLFPETHGYEILPDQCTVKQVHILHRHGARNPTSDTHEGAPLFGAAVWNATQAGNLSATGDLEFLNSWNYTLGAEVLVHQGAQELFDSGVKHYYQYAKLLENATDKPVIRTTSQSRMLDSARYWTLGFFGWDAPTKVNLEVLTETEGQNNTLAPYDYCTNADNSSFYLGDELSTEWQKVYLKDAIQRLQGNLKGIELDEKMVYGMMSICAYETVVMGFSNFCSLFTKEEFENYEYDVDLQFMGDYGFMNPTGRAQGIGWVVELLDRMNMTKFDGPVTGQNTTLDGNEMYFPVDQKLYADFTHDDVITSVLTALNYTQFSEFLPTTQPNPNRRYRSSRVTPFAARLVFEVLDCNSTDLQGSYVRTKINDAVIPMNQDQGCEARPDGLCKFNDFWTHQYQNAYKDSKYDLVCFGQNGTDFLVSTWKKVPEVIWDKKNNPTPWNSIEPGTQYKLYNINFDKVYKRDRL</sequence>
<dbReference type="InterPro" id="IPR033379">
    <property type="entry name" value="Acid_Pase_AS"/>
</dbReference>
<dbReference type="PROSITE" id="PS00616">
    <property type="entry name" value="HIS_ACID_PHOSPHAT_1"/>
    <property type="match status" value="1"/>
</dbReference>
<keyword evidence="1" id="KW-0378">Hydrolase</keyword>
<dbReference type="Gene3D" id="3.40.50.1240">
    <property type="entry name" value="Phosphoglycerate mutase-like"/>
    <property type="match status" value="3"/>
</dbReference>
<dbReference type="SUPFAM" id="SSF53254">
    <property type="entry name" value="Phosphoglycerate mutase-like"/>
    <property type="match status" value="3"/>
</dbReference>
<evidence type="ECO:0008006" key="4">
    <source>
        <dbReference type="Google" id="ProtNLM"/>
    </source>
</evidence>
<reference evidence="2" key="1">
    <citation type="submission" date="2023-03" db="EMBL/GenBank/DDBJ databases">
        <title>Mating type loci evolution in Malassezia.</title>
        <authorList>
            <person name="Coelho M.A."/>
        </authorList>
    </citation>
    <scope>NUCLEOTIDE SEQUENCE</scope>
    <source>
        <strain evidence="2">CBS 14135</strain>
    </source>
</reference>
<dbReference type="PANTHER" id="PTHR20963">
    <property type="entry name" value="MULTIPLE INOSITOL POLYPHOSPHATE PHOSPHATASE-RELATED"/>
    <property type="match status" value="1"/>
</dbReference>
<protein>
    <recommendedName>
        <fullName evidence="4">3-phytase</fullName>
    </recommendedName>
</protein>
<evidence type="ECO:0000313" key="3">
    <source>
        <dbReference type="Proteomes" id="UP001216638"/>
    </source>
</evidence>
<dbReference type="InterPro" id="IPR029033">
    <property type="entry name" value="His_PPase_superfam"/>
</dbReference>